<feature type="signal peptide" evidence="2">
    <location>
        <begin position="1"/>
        <end position="25"/>
    </location>
</feature>
<evidence type="ECO:0000313" key="4">
    <source>
        <dbReference type="Proteomes" id="UP000092124"/>
    </source>
</evidence>
<name>A0A1A6HZM6_NEOLE</name>
<comment type="caution">
    <text evidence="3">The sequence shown here is derived from an EMBL/GenBank/DDBJ whole genome shotgun (WGS) entry which is preliminary data.</text>
</comment>
<keyword evidence="2" id="KW-0732">Signal</keyword>
<evidence type="ECO:0000256" key="1">
    <source>
        <dbReference type="SAM" id="MobiDB-lite"/>
    </source>
</evidence>
<evidence type="ECO:0000313" key="3">
    <source>
        <dbReference type="EMBL" id="OBS83686.1"/>
    </source>
</evidence>
<dbReference type="Proteomes" id="UP000092124">
    <property type="component" value="Unassembled WGS sequence"/>
</dbReference>
<dbReference type="AlphaFoldDB" id="A0A1A6HZM6"/>
<protein>
    <submittedName>
        <fullName evidence="3">Uncharacterized protein</fullName>
    </submittedName>
</protein>
<feature type="compositionally biased region" description="Polar residues" evidence="1">
    <location>
        <begin position="99"/>
        <end position="109"/>
    </location>
</feature>
<proteinExistence type="predicted"/>
<feature type="region of interest" description="Disordered" evidence="1">
    <location>
        <begin position="86"/>
        <end position="109"/>
    </location>
</feature>
<accession>A0A1A6HZM6</accession>
<evidence type="ECO:0000256" key="2">
    <source>
        <dbReference type="SAM" id="SignalP"/>
    </source>
</evidence>
<gene>
    <name evidence="3" type="ORF">A6R68_22289</name>
</gene>
<keyword evidence="4" id="KW-1185">Reference proteome</keyword>
<feature type="chain" id="PRO_5008346748" evidence="2">
    <location>
        <begin position="26"/>
        <end position="109"/>
    </location>
</feature>
<organism evidence="3 4">
    <name type="scientific">Neotoma lepida</name>
    <name type="common">Desert woodrat</name>
    <dbReference type="NCBI Taxonomy" id="56216"/>
    <lineage>
        <taxon>Eukaryota</taxon>
        <taxon>Metazoa</taxon>
        <taxon>Chordata</taxon>
        <taxon>Craniata</taxon>
        <taxon>Vertebrata</taxon>
        <taxon>Euteleostomi</taxon>
        <taxon>Mammalia</taxon>
        <taxon>Eutheria</taxon>
        <taxon>Euarchontoglires</taxon>
        <taxon>Glires</taxon>
        <taxon>Rodentia</taxon>
        <taxon>Myomorpha</taxon>
        <taxon>Muroidea</taxon>
        <taxon>Cricetidae</taxon>
        <taxon>Neotominae</taxon>
        <taxon>Neotoma</taxon>
    </lineage>
</organism>
<dbReference type="EMBL" id="LZPO01000002">
    <property type="protein sequence ID" value="OBS83686.1"/>
    <property type="molecule type" value="Genomic_DNA"/>
</dbReference>
<sequence>MSRETPRFCISGLHMAALFFRGVAGDGRGGGVGILVADRIFTGIWSIKGTHGTGQPEGIDRMKLFSTPLNRSFSCRSFSCRQCSHWDTTPRSRLKSSQHSRQQNWKTWS</sequence>
<reference evidence="3 4" key="1">
    <citation type="submission" date="2016-06" db="EMBL/GenBank/DDBJ databases">
        <title>The Draft Genome Sequence and Annotation of the Desert Woodrat Neotoma lepida.</title>
        <authorList>
            <person name="Campbell M."/>
            <person name="Oakeson K.F."/>
            <person name="Yandell M."/>
            <person name="Halpert J.R."/>
            <person name="Dearing D."/>
        </authorList>
    </citation>
    <scope>NUCLEOTIDE SEQUENCE [LARGE SCALE GENOMIC DNA]</scope>
    <source>
        <strain evidence="3">417</strain>
        <tissue evidence="3">Liver</tissue>
    </source>
</reference>